<proteinExistence type="predicted"/>
<reference evidence="2 3" key="1">
    <citation type="submission" date="2014-11" db="EMBL/GenBank/DDBJ databases">
        <title>Genetic blueprint of the zoonotic pathogen Toxocara canis.</title>
        <authorList>
            <person name="Zhu X.-Q."/>
            <person name="Korhonen P.K."/>
            <person name="Cai H."/>
            <person name="Young N.D."/>
            <person name="Nejsum P."/>
            <person name="von Samson-Himmelstjerna G."/>
            <person name="Boag P.R."/>
            <person name="Tan P."/>
            <person name="Li Q."/>
            <person name="Min J."/>
            <person name="Yang Y."/>
            <person name="Wang X."/>
            <person name="Fang X."/>
            <person name="Hall R.S."/>
            <person name="Hofmann A."/>
            <person name="Sternberg P.W."/>
            <person name="Jex A.R."/>
            <person name="Gasser R.B."/>
        </authorList>
    </citation>
    <scope>NUCLEOTIDE SEQUENCE [LARGE SCALE GENOMIC DNA]</scope>
    <source>
        <strain evidence="2">PN_DK_2014</strain>
    </source>
</reference>
<protein>
    <submittedName>
        <fullName evidence="2">Uncharacterized protein</fullName>
    </submittedName>
</protein>
<name>A0A0B2UZX2_TOXCA</name>
<organism evidence="2 3">
    <name type="scientific">Toxocara canis</name>
    <name type="common">Canine roundworm</name>
    <dbReference type="NCBI Taxonomy" id="6265"/>
    <lineage>
        <taxon>Eukaryota</taxon>
        <taxon>Metazoa</taxon>
        <taxon>Ecdysozoa</taxon>
        <taxon>Nematoda</taxon>
        <taxon>Chromadorea</taxon>
        <taxon>Rhabditida</taxon>
        <taxon>Spirurina</taxon>
        <taxon>Ascaridomorpha</taxon>
        <taxon>Ascaridoidea</taxon>
        <taxon>Toxocaridae</taxon>
        <taxon>Toxocara</taxon>
    </lineage>
</organism>
<evidence type="ECO:0000256" key="1">
    <source>
        <dbReference type="SAM" id="MobiDB-lite"/>
    </source>
</evidence>
<dbReference type="Proteomes" id="UP000031036">
    <property type="component" value="Unassembled WGS sequence"/>
</dbReference>
<sequence length="132" mass="14634">MAHRTVQSNGTVKQHNGVVERGYITSNAALKGLWRAHCSYTDAEAKVNKQAHTAQAVLNKMTRNVSGIDNKWHKLIDHRHIPPLARRKIESHSSNKLAAGKRPPGTSSDDVRNSAVTVETSLSTTFLKNQTW</sequence>
<comment type="caution">
    <text evidence="2">The sequence shown here is derived from an EMBL/GenBank/DDBJ whole genome shotgun (WGS) entry which is preliminary data.</text>
</comment>
<dbReference type="AlphaFoldDB" id="A0A0B2UZX2"/>
<evidence type="ECO:0000313" key="3">
    <source>
        <dbReference type="Proteomes" id="UP000031036"/>
    </source>
</evidence>
<dbReference type="EMBL" id="JPKZ01002917">
    <property type="protein sequence ID" value="KHN74375.1"/>
    <property type="molecule type" value="Genomic_DNA"/>
</dbReference>
<accession>A0A0B2UZX2</accession>
<evidence type="ECO:0000313" key="2">
    <source>
        <dbReference type="EMBL" id="KHN74375.1"/>
    </source>
</evidence>
<feature type="region of interest" description="Disordered" evidence="1">
    <location>
        <begin position="86"/>
        <end position="113"/>
    </location>
</feature>
<keyword evidence="3" id="KW-1185">Reference proteome</keyword>
<gene>
    <name evidence="2" type="ORF">Tcan_10209</name>
</gene>